<organism evidence="2 3">
    <name type="scientific">Malus domestica</name>
    <name type="common">Apple</name>
    <name type="synonym">Pyrus malus</name>
    <dbReference type="NCBI Taxonomy" id="3750"/>
    <lineage>
        <taxon>Eukaryota</taxon>
        <taxon>Viridiplantae</taxon>
        <taxon>Streptophyta</taxon>
        <taxon>Embryophyta</taxon>
        <taxon>Tracheophyta</taxon>
        <taxon>Spermatophyta</taxon>
        <taxon>Magnoliopsida</taxon>
        <taxon>eudicotyledons</taxon>
        <taxon>Gunneridae</taxon>
        <taxon>Pentapetalae</taxon>
        <taxon>rosids</taxon>
        <taxon>fabids</taxon>
        <taxon>Rosales</taxon>
        <taxon>Rosaceae</taxon>
        <taxon>Amygdaloideae</taxon>
        <taxon>Maleae</taxon>
        <taxon>Malus</taxon>
    </lineage>
</organism>
<protein>
    <recommendedName>
        <fullName evidence="1">DUF7788 domain-containing protein</fullName>
    </recommendedName>
</protein>
<evidence type="ECO:0000259" key="1">
    <source>
        <dbReference type="Pfam" id="PF25043"/>
    </source>
</evidence>
<feature type="domain" description="DUF7788" evidence="1">
    <location>
        <begin position="57"/>
        <end position="93"/>
    </location>
</feature>
<keyword evidence="3" id="KW-1185">Reference proteome</keyword>
<comment type="caution">
    <text evidence="2">The sequence shown here is derived from an EMBL/GenBank/DDBJ whole genome shotgun (WGS) entry which is preliminary data.</text>
</comment>
<evidence type="ECO:0000313" key="2">
    <source>
        <dbReference type="EMBL" id="RXH98767.1"/>
    </source>
</evidence>
<dbReference type="Proteomes" id="UP000290289">
    <property type="component" value="Chromosome 5"/>
</dbReference>
<name>A0A498JUZ9_MALDO</name>
<gene>
    <name evidence="2" type="ORF">DVH24_011092</name>
</gene>
<dbReference type="EMBL" id="RDQH01000331">
    <property type="protein sequence ID" value="RXH98767.1"/>
    <property type="molecule type" value="Genomic_DNA"/>
</dbReference>
<reference evidence="2 3" key="1">
    <citation type="submission" date="2018-10" db="EMBL/GenBank/DDBJ databases">
        <title>A high-quality apple genome assembly.</title>
        <authorList>
            <person name="Hu J."/>
        </authorList>
    </citation>
    <scope>NUCLEOTIDE SEQUENCE [LARGE SCALE GENOMIC DNA]</scope>
    <source>
        <strain evidence="3">cv. HFTH1</strain>
        <tissue evidence="2">Young leaf</tissue>
    </source>
</reference>
<evidence type="ECO:0000313" key="3">
    <source>
        <dbReference type="Proteomes" id="UP000290289"/>
    </source>
</evidence>
<dbReference type="Pfam" id="PF25043">
    <property type="entry name" value="DUF7788"/>
    <property type="match status" value="1"/>
</dbReference>
<sequence>MKVLLRDVGAGKSSLVLRFVKEQFIEFQIAAGRFGDVDVDRLFIRVSELGLSQTLIKSQDWMADFGKVFDVILEEAVNANLKPDKMVKKVLALTTYKHLLTGNNFSFWGETKMSPFLLLVSATTTSPKLSFFEF</sequence>
<dbReference type="AlphaFoldDB" id="A0A498JUZ9"/>
<proteinExistence type="predicted"/>
<accession>A0A498JUZ9</accession>
<dbReference type="InterPro" id="IPR056690">
    <property type="entry name" value="DUF7788"/>
</dbReference>